<gene>
    <name evidence="5" type="ORF">EUA06_17655</name>
</gene>
<keyword evidence="1 2" id="KW-0238">DNA-binding</keyword>
<dbReference type="InterPro" id="IPR050109">
    <property type="entry name" value="HTH-type_TetR-like_transc_reg"/>
</dbReference>
<dbReference type="Pfam" id="PF17920">
    <property type="entry name" value="TetR_C_16"/>
    <property type="match status" value="1"/>
</dbReference>
<dbReference type="Pfam" id="PF00440">
    <property type="entry name" value="TetR_N"/>
    <property type="match status" value="1"/>
</dbReference>
<evidence type="ECO:0000256" key="2">
    <source>
        <dbReference type="PROSITE-ProRule" id="PRU00335"/>
    </source>
</evidence>
<protein>
    <submittedName>
        <fullName evidence="5">TetR/AcrR family transcriptional regulator</fullName>
    </submittedName>
</protein>
<name>A0A4Q2RMW3_9ACTN</name>
<keyword evidence="6" id="KW-1185">Reference proteome</keyword>
<evidence type="ECO:0000313" key="6">
    <source>
        <dbReference type="Proteomes" id="UP000291838"/>
    </source>
</evidence>
<evidence type="ECO:0000313" key="5">
    <source>
        <dbReference type="EMBL" id="RYB88945.1"/>
    </source>
</evidence>
<sequence length="277" mass="29611">MQPRCPSSTIVRHCQDGGTGLDEVTRSLTSDGQAEFHEDCHAPACRVRSPEPPALRRRPLDGKLGGWGMEQPSDGTAAVSPVRARPGRRPGHSSTREEIAQAAREQFAAGGYDRVTLRAVAAQAGVDAALVAYFFGSKRELFDEVVNSSSDSSALMARLLDGDPRLVGERLARLVIEALDETGRRERILGTLRTAAVEADTARMIGEKFTTDLLEPVVSHLGVGQAPLRAALVMSQILGLALARHVVGLEDLTSASQDELVAALAPTLQRYLVGDIS</sequence>
<proteinExistence type="predicted"/>
<feature type="DNA-binding region" description="H-T-H motif" evidence="2">
    <location>
        <begin position="116"/>
        <end position="135"/>
    </location>
</feature>
<dbReference type="OrthoDB" id="3210235at2"/>
<accession>A0A4Q2RMW3</accession>
<dbReference type="PRINTS" id="PR00455">
    <property type="entry name" value="HTHTETR"/>
</dbReference>
<dbReference type="SUPFAM" id="SSF48498">
    <property type="entry name" value="Tetracyclin repressor-like, C-terminal domain"/>
    <property type="match status" value="1"/>
</dbReference>
<feature type="region of interest" description="Disordered" evidence="3">
    <location>
        <begin position="62"/>
        <end position="96"/>
    </location>
</feature>
<dbReference type="InterPro" id="IPR009057">
    <property type="entry name" value="Homeodomain-like_sf"/>
</dbReference>
<dbReference type="AlphaFoldDB" id="A0A4Q2RMW3"/>
<dbReference type="GO" id="GO:0003700">
    <property type="term" value="F:DNA-binding transcription factor activity"/>
    <property type="evidence" value="ECO:0007669"/>
    <property type="project" value="TreeGrafter"/>
</dbReference>
<dbReference type="PROSITE" id="PS50977">
    <property type="entry name" value="HTH_TETR_2"/>
    <property type="match status" value="1"/>
</dbReference>
<reference evidence="5 6" key="1">
    <citation type="submission" date="2019-01" db="EMBL/GenBank/DDBJ databases">
        <title>Novel species of Nocardioides.</title>
        <authorList>
            <person name="Liu Q."/>
            <person name="Xin Y.-H."/>
        </authorList>
    </citation>
    <scope>NUCLEOTIDE SEQUENCE [LARGE SCALE GENOMIC DNA]</scope>
    <source>
        <strain evidence="5 6">HLT3-15</strain>
    </source>
</reference>
<dbReference type="Proteomes" id="UP000291838">
    <property type="component" value="Unassembled WGS sequence"/>
</dbReference>
<dbReference type="EMBL" id="SDWS01000009">
    <property type="protein sequence ID" value="RYB88945.1"/>
    <property type="molecule type" value="Genomic_DNA"/>
</dbReference>
<comment type="caution">
    <text evidence="5">The sequence shown here is derived from an EMBL/GenBank/DDBJ whole genome shotgun (WGS) entry which is preliminary data.</text>
</comment>
<dbReference type="PANTHER" id="PTHR30055">
    <property type="entry name" value="HTH-TYPE TRANSCRIPTIONAL REGULATOR RUTR"/>
    <property type="match status" value="1"/>
</dbReference>
<evidence type="ECO:0000256" key="3">
    <source>
        <dbReference type="SAM" id="MobiDB-lite"/>
    </source>
</evidence>
<evidence type="ECO:0000256" key="1">
    <source>
        <dbReference type="ARBA" id="ARBA00023125"/>
    </source>
</evidence>
<evidence type="ECO:0000259" key="4">
    <source>
        <dbReference type="PROSITE" id="PS50977"/>
    </source>
</evidence>
<feature type="domain" description="HTH tetR-type" evidence="4">
    <location>
        <begin position="93"/>
        <end position="153"/>
    </location>
</feature>
<dbReference type="Gene3D" id="1.10.357.10">
    <property type="entry name" value="Tetracycline Repressor, domain 2"/>
    <property type="match status" value="1"/>
</dbReference>
<dbReference type="SUPFAM" id="SSF46689">
    <property type="entry name" value="Homeodomain-like"/>
    <property type="match status" value="1"/>
</dbReference>
<organism evidence="5 6">
    <name type="scientific">Nocardioides glacieisoli</name>
    <dbReference type="NCBI Taxonomy" id="1168730"/>
    <lineage>
        <taxon>Bacteria</taxon>
        <taxon>Bacillati</taxon>
        <taxon>Actinomycetota</taxon>
        <taxon>Actinomycetes</taxon>
        <taxon>Propionibacteriales</taxon>
        <taxon>Nocardioidaceae</taxon>
        <taxon>Nocardioides</taxon>
    </lineage>
</organism>
<dbReference type="InterPro" id="IPR001647">
    <property type="entry name" value="HTH_TetR"/>
</dbReference>
<dbReference type="GO" id="GO:0000976">
    <property type="term" value="F:transcription cis-regulatory region binding"/>
    <property type="evidence" value="ECO:0007669"/>
    <property type="project" value="TreeGrafter"/>
</dbReference>
<dbReference type="InterPro" id="IPR041678">
    <property type="entry name" value="TetR_C_16"/>
</dbReference>
<dbReference type="InterPro" id="IPR036271">
    <property type="entry name" value="Tet_transcr_reg_TetR-rel_C_sf"/>
</dbReference>
<dbReference type="Gene3D" id="1.10.10.60">
    <property type="entry name" value="Homeodomain-like"/>
    <property type="match status" value="1"/>
</dbReference>
<dbReference type="PANTHER" id="PTHR30055:SF235">
    <property type="entry name" value="TRANSCRIPTIONAL REGULATORY PROTEIN"/>
    <property type="match status" value="1"/>
</dbReference>